<reference evidence="1 2" key="1">
    <citation type="submission" date="2018-06" db="EMBL/GenBank/DDBJ databases">
        <authorList>
            <consortium name="Pathogen Informatics"/>
            <person name="Doyle S."/>
        </authorList>
    </citation>
    <scope>NUCLEOTIDE SEQUENCE [LARGE SCALE GENOMIC DNA]</scope>
    <source>
        <strain evidence="1 2">NCTC11343</strain>
    </source>
</reference>
<accession>A0A2X2IY63</accession>
<protein>
    <submittedName>
        <fullName evidence="1">Uncharacterized protein</fullName>
    </submittedName>
</protein>
<organism evidence="1 2">
    <name type="scientific">Sphingobacterium multivorum</name>
    <dbReference type="NCBI Taxonomy" id="28454"/>
    <lineage>
        <taxon>Bacteria</taxon>
        <taxon>Pseudomonadati</taxon>
        <taxon>Bacteroidota</taxon>
        <taxon>Sphingobacteriia</taxon>
        <taxon>Sphingobacteriales</taxon>
        <taxon>Sphingobacteriaceae</taxon>
        <taxon>Sphingobacterium</taxon>
    </lineage>
</organism>
<name>A0A2X2IY63_SPHMU</name>
<evidence type="ECO:0000313" key="1">
    <source>
        <dbReference type="EMBL" id="SPZ84236.1"/>
    </source>
</evidence>
<gene>
    <name evidence="1" type="ORF">NCTC11343_00767</name>
</gene>
<proteinExistence type="predicted"/>
<dbReference type="Proteomes" id="UP000251241">
    <property type="component" value="Unassembled WGS sequence"/>
</dbReference>
<dbReference type="RefSeq" id="WP_112373842.1">
    <property type="nucleotide sequence ID" value="NZ_CP069793.1"/>
</dbReference>
<sequence>MEDIIGVPLKVPRNFRLICELFGIAVPAFIQLFLDHYSFIDQNFKDNSSYNISTRAIRFINDKIPKDHNCLKIEFKDNDRDVGMKLLRRQVKLAVNRNYSTGERRNRGRIITAQLYDLFAKKVMLKDRIYLDENIYFKLSKDFLLTCIMNSVHPSHYINTMMLQASTPDFLAAMHLDKATYNPVLGFIHRVHDGYGGLIDWEYRNTSFFKRFIMDLQELNKRYFFYRDLDRRIALYHVWLDNLLETKDDEF</sequence>
<evidence type="ECO:0000313" key="2">
    <source>
        <dbReference type="Proteomes" id="UP000251241"/>
    </source>
</evidence>
<dbReference type="GeneID" id="97178807"/>
<dbReference type="EMBL" id="UAUU01000002">
    <property type="protein sequence ID" value="SPZ84236.1"/>
    <property type="molecule type" value="Genomic_DNA"/>
</dbReference>
<dbReference type="AlphaFoldDB" id="A0A2X2IY63"/>